<feature type="domain" description="Opacity-associated protein A LysM-like" evidence="2">
    <location>
        <begin position="135"/>
        <end position="217"/>
    </location>
</feature>
<proteinExistence type="predicted"/>
<feature type="domain" description="Opacity-associated protein A-like N-terminal" evidence="3">
    <location>
        <begin position="61"/>
        <end position="87"/>
    </location>
</feature>
<dbReference type="InterPro" id="IPR013731">
    <property type="entry name" value="OapA_N"/>
</dbReference>
<evidence type="ECO:0000259" key="2">
    <source>
        <dbReference type="Pfam" id="PF04225"/>
    </source>
</evidence>
<gene>
    <name evidence="4" type="ORF">IFT93_07060</name>
</gene>
<evidence type="ECO:0000313" key="4">
    <source>
        <dbReference type="EMBL" id="MBD8106187.1"/>
    </source>
</evidence>
<feature type="transmembrane region" description="Helical" evidence="1">
    <location>
        <begin position="72"/>
        <end position="89"/>
    </location>
</feature>
<comment type="caution">
    <text evidence="4">The sequence shown here is derived from an EMBL/GenBank/DDBJ whole genome shotgun (WGS) entry which is preliminary data.</text>
</comment>
<evidence type="ECO:0000259" key="3">
    <source>
        <dbReference type="Pfam" id="PF08525"/>
    </source>
</evidence>
<protein>
    <submittedName>
        <fullName evidence="4">Opacity-associated protein A</fullName>
    </submittedName>
</protein>
<keyword evidence="1" id="KW-0472">Membrane</keyword>
<evidence type="ECO:0000256" key="1">
    <source>
        <dbReference type="SAM" id="Phobius"/>
    </source>
</evidence>
<sequence length="219" mass="24238">MGQTARRRRKKPLFIARMKQWIMKSSPFARVSRQEEETMPNASRLSPWFSRLWHLPDEVRWMDPLPARHRRGIIAAVLVILLAFLWPAPQRSVAPVTPIQSGSGTDVPLQAEITDTPAPTPAPAVTTPQPDAQGEWRDFTIASGQTLAQLFRDNNLPVNDVFAMAQVEGDDKPLSSLHAGQGVKIRQNAQGVVTGLTLEGTNGEILFTRQADGTFLKAQ</sequence>
<name>A0ABR8ZR73_9GAMM</name>
<dbReference type="Pfam" id="PF04225">
    <property type="entry name" value="LysM_OapA"/>
    <property type="match status" value="1"/>
</dbReference>
<dbReference type="EMBL" id="JACYNN010000003">
    <property type="protein sequence ID" value="MBD8106187.1"/>
    <property type="molecule type" value="Genomic_DNA"/>
</dbReference>
<accession>A0ABR8ZR73</accession>
<organism evidence="4 5">
    <name type="scientific">Erwinia persicina</name>
    <dbReference type="NCBI Taxonomy" id="55211"/>
    <lineage>
        <taxon>Bacteria</taxon>
        <taxon>Pseudomonadati</taxon>
        <taxon>Pseudomonadota</taxon>
        <taxon>Gammaproteobacteria</taxon>
        <taxon>Enterobacterales</taxon>
        <taxon>Erwiniaceae</taxon>
        <taxon>Erwinia</taxon>
    </lineage>
</organism>
<dbReference type="Gene3D" id="3.10.450.350">
    <property type="match status" value="1"/>
</dbReference>
<dbReference type="Pfam" id="PF08525">
    <property type="entry name" value="OapA_N"/>
    <property type="match status" value="1"/>
</dbReference>
<keyword evidence="1" id="KW-0812">Transmembrane</keyword>
<evidence type="ECO:0000313" key="5">
    <source>
        <dbReference type="Proteomes" id="UP000661012"/>
    </source>
</evidence>
<keyword evidence="5" id="KW-1185">Reference proteome</keyword>
<reference evidence="4 5" key="1">
    <citation type="journal article" date="2020" name="FEMS Microbiol. Ecol.">
        <title>Temporal dynamics of bacterial communities during seed development and maturation.</title>
        <authorList>
            <person name="Chesneau G."/>
            <person name="Torres-Cortes G."/>
            <person name="Briand M."/>
            <person name="Darrasse A."/>
            <person name="Preveaux A."/>
            <person name="Marais C."/>
            <person name="Jacques M.A."/>
            <person name="Shade A."/>
            <person name="Barret M."/>
        </authorList>
    </citation>
    <scope>NUCLEOTIDE SEQUENCE [LARGE SCALE GENOMIC DNA]</scope>
    <source>
        <strain evidence="4 5">CFBP13732</strain>
    </source>
</reference>
<dbReference type="InterPro" id="IPR007340">
    <property type="entry name" value="LysM_Opacity-associatedA"/>
</dbReference>
<dbReference type="Proteomes" id="UP000661012">
    <property type="component" value="Unassembled WGS sequence"/>
</dbReference>
<keyword evidence="1" id="KW-1133">Transmembrane helix</keyword>